<proteinExistence type="predicted"/>
<accession>U4LS73</accession>
<dbReference type="AlphaFoldDB" id="U4LS73"/>
<evidence type="ECO:0000313" key="1">
    <source>
        <dbReference type="EMBL" id="CCX34790.1"/>
    </source>
</evidence>
<gene>
    <name evidence="1" type="ORF">PCON_04307</name>
</gene>
<dbReference type="EMBL" id="HF936631">
    <property type="protein sequence ID" value="CCX34790.1"/>
    <property type="molecule type" value="Genomic_DNA"/>
</dbReference>
<dbReference type="Proteomes" id="UP000018144">
    <property type="component" value="Unassembled WGS sequence"/>
</dbReference>
<keyword evidence="2" id="KW-1185">Reference proteome</keyword>
<name>U4LS73_PYROM</name>
<sequence length="73" mass="8585">MIHKTLLIPVTKRRFWTLFTGEEVINLLWIQVRSIRLLFHVALGLKTRPFGMRMRTFIVRCCLQLVGLRGSAM</sequence>
<reference evidence="1 2" key="1">
    <citation type="journal article" date="2013" name="PLoS Genet.">
        <title>The genome and development-dependent transcriptomes of Pyronema confluens: a window into fungal evolution.</title>
        <authorList>
            <person name="Traeger S."/>
            <person name="Altegoer F."/>
            <person name="Freitag M."/>
            <person name="Gabaldon T."/>
            <person name="Kempken F."/>
            <person name="Kumar A."/>
            <person name="Marcet-Houben M."/>
            <person name="Poggeler S."/>
            <person name="Stajich J.E."/>
            <person name="Nowrousian M."/>
        </authorList>
    </citation>
    <scope>NUCLEOTIDE SEQUENCE [LARGE SCALE GENOMIC DNA]</scope>
    <source>
        <strain evidence="2">CBS 100304</strain>
        <tissue evidence="1">Vegetative mycelium</tissue>
    </source>
</reference>
<evidence type="ECO:0000313" key="2">
    <source>
        <dbReference type="Proteomes" id="UP000018144"/>
    </source>
</evidence>
<protein>
    <submittedName>
        <fullName evidence="1">Uncharacterized protein</fullName>
    </submittedName>
</protein>
<organism evidence="1 2">
    <name type="scientific">Pyronema omphalodes (strain CBS 100304)</name>
    <name type="common">Pyronema confluens</name>
    <dbReference type="NCBI Taxonomy" id="1076935"/>
    <lineage>
        <taxon>Eukaryota</taxon>
        <taxon>Fungi</taxon>
        <taxon>Dikarya</taxon>
        <taxon>Ascomycota</taxon>
        <taxon>Pezizomycotina</taxon>
        <taxon>Pezizomycetes</taxon>
        <taxon>Pezizales</taxon>
        <taxon>Pyronemataceae</taxon>
        <taxon>Pyronema</taxon>
    </lineage>
</organism>